<evidence type="ECO:0000256" key="1">
    <source>
        <dbReference type="SAM" id="MobiDB-lite"/>
    </source>
</evidence>
<feature type="signal peptide" evidence="2">
    <location>
        <begin position="1"/>
        <end position="19"/>
    </location>
</feature>
<accession>A0ABW3KKZ7</accession>
<dbReference type="Proteomes" id="UP001597048">
    <property type="component" value="Unassembled WGS sequence"/>
</dbReference>
<name>A0ABW3KKZ7_9GAMM</name>
<proteinExistence type="predicted"/>
<evidence type="ECO:0000313" key="4">
    <source>
        <dbReference type="Proteomes" id="UP001597048"/>
    </source>
</evidence>
<evidence type="ECO:0000256" key="2">
    <source>
        <dbReference type="SAM" id="SignalP"/>
    </source>
</evidence>
<reference evidence="4" key="1">
    <citation type="journal article" date="2019" name="Int. J. Syst. Evol. Microbiol.">
        <title>The Global Catalogue of Microorganisms (GCM) 10K type strain sequencing project: providing services to taxonomists for standard genome sequencing and annotation.</title>
        <authorList>
            <consortium name="The Broad Institute Genomics Platform"/>
            <consortium name="The Broad Institute Genome Sequencing Center for Infectious Disease"/>
            <person name="Wu L."/>
            <person name="Ma J."/>
        </authorList>
    </citation>
    <scope>NUCLEOTIDE SEQUENCE [LARGE SCALE GENOMIC DNA]</scope>
    <source>
        <strain evidence="4">CCUG 60525</strain>
    </source>
</reference>
<dbReference type="InterPro" id="IPR021253">
    <property type="entry name" value="ZrgA-like"/>
</dbReference>
<organism evidence="3 4">
    <name type="scientific">Oceanisphaera ostreae</name>
    <dbReference type="NCBI Taxonomy" id="914151"/>
    <lineage>
        <taxon>Bacteria</taxon>
        <taxon>Pseudomonadati</taxon>
        <taxon>Pseudomonadota</taxon>
        <taxon>Gammaproteobacteria</taxon>
        <taxon>Aeromonadales</taxon>
        <taxon>Aeromonadaceae</taxon>
        <taxon>Oceanisphaera</taxon>
    </lineage>
</organism>
<keyword evidence="4" id="KW-1185">Reference proteome</keyword>
<feature type="compositionally biased region" description="Basic and acidic residues" evidence="1">
    <location>
        <begin position="106"/>
        <end position="134"/>
    </location>
</feature>
<dbReference type="EMBL" id="JBHTJS010000035">
    <property type="protein sequence ID" value="MFD1008242.1"/>
    <property type="molecule type" value="Genomic_DNA"/>
</dbReference>
<dbReference type="RefSeq" id="WP_379558224.1">
    <property type="nucleotide sequence ID" value="NZ_JBHTJS010000035.1"/>
</dbReference>
<dbReference type="Pfam" id="PF10986">
    <property type="entry name" value="ZrgA"/>
    <property type="match status" value="1"/>
</dbReference>
<keyword evidence="2" id="KW-0732">Signal</keyword>
<protein>
    <submittedName>
        <fullName evidence="3">DUF2796 domain-containing protein</fullName>
    </submittedName>
</protein>
<sequence length="194" mass="21820">MSVKPLLFILPLLPLTAQALPGVHQHGFGRLSLAQDQQQLMLELFAPAADIVGFEHAPNNAEQHTQYREALARIQNADLLFTLPRAAGCQLIASQLIEQDEDTLNEAEHEHDGEHHHDEHEHEHEHDDDHHADHGHSDILVQYRYQCQQPQALTQLSTQLFEQFTSFNNIELQGIVATGQIAATLTSEKPTASW</sequence>
<evidence type="ECO:0000313" key="3">
    <source>
        <dbReference type="EMBL" id="MFD1008242.1"/>
    </source>
</evidence>
<feature type="chain" id="PRO_5045811406" evidence="2">
    <location>
        <begin position="20"/>
        <end position="194"/>
    </location>
</feature>
<comment type="caution">
    <text evidence="3">The sequence shown here is derived from an EMBL/GenBank/DDBJ whole genome shotgun (WGS) entry which is preliminary data.</text>
</comment>
<feature type="region of interest" description="Disordered" evidence="1">
    <location>
        <begin position="105"/>
        <end position="134"/>
    </location>
</feature>
<gene>
    <name evidence="3" type="ORF">ACFQ1C_08760</name>
</gene>